<sequence length="141" mass="15733">MKIKVSRYFLADTIALMIFTFISGISIEVGIAGFTIRQSLISRLLCVPVNLGTARPYGMYRDAIQHVTEKLLPSTLQGTLSDIIAYVSFQLPLYIVILLFAGLSWKEIGIASVSQVTALIILGRPYGLWLEFCRKKIIYSV</sequence>
<keyword evidence="5" id="KW-0029">Amino-acid transport</keyword>
<evidence type="ECO:0000256" key="6">
    <source>
        <dbReference type="ARBA" id="ARBA00022989"/>
    </source>
</evidence>
<evidence type="ECO:0000256" key="4">
    <source>
        <dbReference type="ARBA" id="ARBA00022692"/>
    </source>
</evidence>
<gene>
    <name evidence="9" type="primary">alaE_1</name>
    <name evidence="9" type="ORF">CI610_00697</name>
</gene>
<feature type="transmembrane region" description="Helical" evidence="8">
    <location>
        <begin position="83"/>
        <end position="102"/>
    </location>
</feature>
<keyword evidence="6 8" id="KW-1133">Transmembrane helix</keyword>
<evidence type="ECO:0000256" key="5">
    <source>
        <dbReference type="ARBA" id="ARBA00022970"/>
    </source>
</evidence>
<dbReference type="EMBL" id="NSIT01000022">
    <property type="protein sequence ID" value="PJE80318.1"/>
    <property type="molecule type" value="Genomic_DNA"/>
</dbReference>
<evidence type="ECO:0000256" key="7">
    <source>
        <dbReference type="ARBA" id="ARBA00023136"/>
    </source>
</evidence>
<reference evidence="9" key="1">
    <citation type="journal article" date="2017" name="Appl. Environ. Microbiol.">
        <title>Molecular characterization of an Endozoicomonas-like organism causing infection in king scallop Pecten maximus L.</title>
        <authorList>
            <person name="Cano I."/>
            <person name="van Aerle R."/>
            <person name="Ross S."/>
            <person name="Verner-Jeffreys D.W."/>
            <person name="Paley R.K."/>
            <person name="Rimmer G."/>
            <person name="Ryder D."/>
            <person name="Hooper P."/>
            <person name="Stone D."/>
            <person name="Feist S.W."/>
        </authorList>
    </citation>
    <scope>NUCLEOTIDE SEQUENCE</scope>
</reference>
<evidence type="ECO:0000256" key="1">
    <source>
        <dbReference type="ARBA" id="ARBA00022448"/>
    </source>
</evidence>
<evidence type="ECO:0000256" key="2">
    <source>
        <dbReference type="ARBA" id="ARBA00022475"/>
    </source>
</evidence>
<keyword evidence="3" id="KW-0997">Cell inner membrane</keyword>
<dbReference type="InterPro" id="IPR010574">
    <property type="entry name" value="Ala_export_AlaE"/>
</dbReference>
<keyword evidence="1" id="KW-0813">Transport</keyword>
<dbReference type="Pfam" id="PF06610">
    <property type="entry name" value="AlaE"/>
    <property type="match status" value="1"/>
</dbReference>
<feature type="transmembrane region" description="Helical" evidence="8">
    <location>
        <begin position="14"/>
        <end position="36"/>
    </location>
</feature>
<dbReference type="GO" id="GO:0016020">
    <property type="term" value="C:membrane"/>
    <property type="evidence" value="ECO:0007669"/>
    <property type="project" value="InterPro"/>
</dbReference>
<name>A0A2H9TB17_9ZZZZ</name>
<comment type="caution">
    <text evidence="9">The sequence shown here is derived from an EMBL/GenBank/DDBJ whole genome shotgun (WGS) entry which is preliminary data.</text>
</comment>
<evidence type="ECO:0000313" key="9">
    <source>
        <dbReference type="EMBL" id="PJE80318.1"/>
    </source>
</evidence>
<accession>A0A2H9TB17</accession>
<keyword evidence="4 8" id="KW-0812">Transmembrane</keyword>
<dbReference type="GO" id="GO:0034639">
    <property type="term" value="F:L-amino acid efflux transmembrane transporter activity"/>
    <property type="evidence" value="ECO:0007669"/>
    <property type="project" value="InterPro"/>
</dbReference>
<organism evidence="9">
    <name type="scientific">invertebrate metagenome</name>
    <dbReference type="NCBI Taxonomy" id="1711999"/>
    <lineage>
        <taxon>unclassified sequences</taxon>
        <taxon>metagenomes</taxon>
        <taxon>organismal metagenomes</taxon>
    </lineage>
</organism>
<protein>
    <submittedName>
        <fullName evidence="9">L-alanine exporter AlaE</fullName>
    </submittedName>
</protein>
<evidence type="ECO:0000256" key="3">
    <source>
        <dbReference type="ARBA" id="ARBA00022519"/>
    </source>
</evidence>
<evidence type="ECO:0000256" key="8">
    <source>
        <dbReference type="SAM" id="Phobius"/>
    </source>
</evidence>
<proteinExistence type="predicted"/>
<dbReference type="AlphaFoldDB" id="A0A2H9TB17"/>
<keyword evidence="7 8" id="KW-0472">Membrane</keyword>
<keyword evidence="2" id="KW-1003">Cell membrane</keyword>